<reference evidence="3 4" key="1">
    <citation type="submission" date="2018-11" db="EMBL/GenBank/DDBJ databases">
        <title>the genome of Mesorhizobium tamadayense DSM 28320.</title>
        <authorList>
            <person name="Gao J."/>
        </authorList>
    </citation>
    <scope>NUCLEOTIDE SEQUENCE [LARGE SCALE GENOMIC DNA]</scope>
    <source>
        <strain evidence="3 4">DSM 28320</strain>
    </source>
</reference>
<dbReference type="Proteomes" id="UP000273786">
    <property type="component" value="Unassembled WGS sequence"/>
</dbReference>
<feature type="binding site" evidence="1">
    <location>
        <position position="33"/>
    </location>
    <ligand>
        <name>Zn(2+)</name>
        <dbReference type="ChEBI" id="CHEBI:29105"/>
    </ligand>
</feature>
<sequence length="61" mass="6373">MARPVYCSFCGRSQDEVACMIAGPVLVFICDLCVEDCLPIIAAKRAEAASGAAAQERGTHG</sequence>
<dbReference type="AlphaFoldDB" id="A0A3P3FIL4"/>
<evidence type="ECO:0000313" key="4">
    <source>
        <dbReference type="Proteomes" id="UP000273786"/>
    </source>
</evidence>
<dbReference type="GO" id="GO:0046983">
    <property type="term" value="F:protein dimerization activity"/>
    <property type="evidence" value="ECO:0007669"/>
    <property type="project" value="UniProtKB-UniRule"/>
</dbReference>
<keyword evidence="1" id="KW-0479">Metal-binding</keyword>
<dbReference type="GO" id="GO:0051082">
    <property type="term" value="F:unfolded protein binding"/>
    <property type="evidence" value="ECO:0007669"/>
    <property type="project" value="UniProtKB-UniRule"/>
</dbReference>
<dbReference type="GO" id="GO:0008270">
    <property type="term" value="F:zinc ion binding"/>
    <property type="evidence" value="ECO:0007669"/>
    <property type="project" value="UniProtKB-UniRule"/>
</dbReference>
<dbReference type="InterPro" id="IPR059188">
    <property type="entry name" value="Znf_CLPX-like"/>
</dbReference>
<evidence type="ECO:0000259" key="2">
    <source>
        <dbReference type="PROSITE" id="PS51902"/>
    </source>
</evidence>
<accession>A0A3P3FIL4</accession>
<dbReference type="InterPro" id="IPR038366">
    <property type="entry name" value="Znf_CppX_C4_sf"/>
</dbReference>
<dbReference type="OrthoDB" id="9812570at2"/>
<keyword evidence="4" id="KW-1185">Reference proteome</keyword>
<organism evidence="3 4">
    <name type="scientific">Mesorhizobium tamadayense</name>
    <dbReference type="NCBI Taxonomy" id="425306"/>
    <lineage>
        <taxon>Bacteria</taxon>
        <taxon>Pseudomonadati</taxon>
        <taxon>Pseudomonadota</taxon>
        <taxon>Alphaproteobacteria</taxon>
        <taxon>Hyphomicrobiales</taxon>
        <taxon>Phyllobacteriaceae</taxon>
        <taxon>Mesorhizobium</taxon>
    </lineage>
</organism>
<feature type="binding site" evidence="1">
    <location>
        <position position="10"/>
    </location>
    <ligand>
        <name>Zn(2+)</name>
        <dbReference type="ChEBI" id="CHEBI:29105"/>
    </ligand>
</feature>
<evidence type="ECO:0000313" key="3">
    <source>
        <dbReference type="EMBL" id="RRH98076.1"/>
    </source>
</evidence>
<comment type="caution">
    <text evidence="3">The sequence shown here is derived from an EMBL/GenBank/DDBJ whole genome shotgun (WGS) entry which is preliminary data.</text>
</comment>
<gene>
    <name evidence="3" type="ORF">EH240_19970</name>
</gene>
<dbReference type="EMBL" id="RQXT01000025">
    <property type="protein sequence ID" value="RRH98076.1"/>
    <property type="molecule type" value="Genomic_DNA"/>
</dbReference>
<dbReference type="InterPro" id="IPR010603">
    <property type="entry name" value="Znf_CppX_C4"/>
</dbReference>
<feature type="domain" description="ClpX-type ZB" evidence="2">
    <location>
        <begin position="1"/>
        <end position="49"/>
    </location>
</feature>
<protein>
    <recommendedName>
        <fullName evidence="2">ClpX-type ZB domain-containing protein</fullName>
    </recommendedName>
</protein>
<keyword evidence="1" id="KW-0862">Zinc</keyword>
<dbReference type="RefSeq" id="WP_125001716.1">
    <property type="nucleotide sequence ID" value="NZ_RQXT01000025.1"/>
</dbReference>
<dbReference type="SMART" id="SM00994">
    <property type="entry name" value="zf-C4_ClpX"/>
    <property type="match status" value="1"/>
</dbReference>
<feature type="binding site" evidence="1">
    <location>
        <position position="30"/>
    </location>
    <ligand>
        <name>Zn(2+)</name>
        <dbReference type="ChEBI" id="CHEBI:29105"/>
    </ligand>
</feature>
<comment type="similarity">
    <text evidence="1">Belongs to the ClpX chaperone family.</text>
</comment>
<dbReference type="SUPFAM" id="SSF57716">
    <property type="entry name" value="Glucocorticoid receptor-like (DNA-binding domain)"/>
    <property type="match status" value="1"/>
</dbReference>
<dbReference type="PROSITE" id="PS51902">
    <property type="entry name" value="CLPX_ZB"/>
    <property type="match status" value="1"/>
</dbReference>
<dbReference type="Gene3D" id="6.20.220.10">
    <property type="entry name" value="ClpX chaperone, C4-type zinc finger domain"/>
    <property type="match status" value="1"/>
</dbReference>
<evidence type="ECO:0000256" key="1">
    <source>
        <dbReference type="PROSITE-ProRule" id="PRU01250"/>
    </source>
</evidence>
<feature type="binding site" evidence="1">
    <location>
        <position position="7"/>
    </location>
    <ligand>
        <name>Zn(2+)</name>
        <dbReference type="ChEBI" id="CHEBI:29105"/>
    </ligand>
</feature>
<dbReference type="GO" id="GO:0006457">
    <property type="term" value="P:protein folding"/>
    <property type="evidence" value="ECO:0007669"/>
    <property type="project" value="UniProtKB-UniRule"/>
</dbReference>
<dbReference type="Pfam" id="PF06689">
    <property type="entry name" value="zf-C4_ClpX"/>
    <property type="match status" value="1"/>
</dbReference>
<keyword evidence="1" id="KW-0143">Chaperone</keyword>
<proteinExistence type="inferred from homology"/>
<name>A0A3P3FIL4_9HYPH</name>